<gene>
    <name evidence="3" type="ORF">ZT3D7_G9851</name>
</gene>
<reference evidence="3 4" key="1">
    <citation type="submission" date="2016-06" db="EMBL/GenBank/DDBJ databases">
        <authorList>
            <person name="Kjaerup R.B."/>
            <person name="Dalgaard T.S."/>
            <person name="Juul-Madsen H.R."/>
        </authorList>
    </citation>
    <scope>NUCLEOTIDE SEQUENCE [LARGE SCALE GENOMIC DNA]</scope>
</reference>
<evidence type="ECO:0000313" key="3">
    <source>
        <dbReference type="EMBL" id="SMQ54696.1"/>
    </source>
</evidence>
<dbReference type="Proteomes" id="UP000215127">
    <property type="component" value="Chromosome 10"/>
</dbReference>
<evidence type="ECO:0000256" key="2">
    <source>
        <dbReference type="SAM" id="SignalP"/>
    </source>
</evidence>
<proteinExistence type="predicted"/>
<name>A0A1X7S4R5_ZYMT9</name>
<evidence type="ECO:0000313" key="4">
    <source>
        <dbReference type="Proteomes" id="UP000215127"/>
    </source>
</evidence>
<feature type="region of interest" description="Disordered" evidence="1">
    <location>
        <begin position="19"/>
        <end position="50"/>
    </location>
</feature>
<dbReference type="EMBL" id="LT853701">
    <property type="protein sequence ID" value="SMQ54696.1"/>
    <property type="molecule type" value="Genomic_DNA"/>
</dbReference>
<feature type="region of interest" description="Disordered" evidence="1">
    <location>
        <begin position="74"/>
        <end position="114"/>
    </location>
</feature>
<organism evidence="3 4">
    <name type="scientific">Zymoseptoria tritici (strain ST99CH_3D7)</name>
    <dbReference type="NCBI Taxonomy" id="1276538"/>
    <lineage>
        <taxon>Eukaryota</taxon>
        <taxon>Fungi</taxon>
        <taxon>Dikarya</taxon>
        <taxon>Ascomycota</taxon>
        <taxon>Pezizomycotina</taxon>
        <taxon>Dothideomycetes</taxon>
        <taxon>Dothideomycetidae</taxon>
        <taxon>Mycosphaerellales</taxon>
        <taxon>Mycosphaerellaceae</taxon>
        <taxon>Zymoseptoria</taxon>
    </lineage>
</organism>
<protein>
    <submittedName>
        <fullName evidence="3">Uncharacterized protein</fullName>
    </submittedName>
</protein>
<dbReference type="AlphaFoldDB" id="A0A1X7S4R5"/>
<keyword evidence="4" id="KW-1185">Reference proteome</keyword>
<keyword evidence="2" id="KW-0732">Signal</keyword>
<accession>A0A1X7S4R5</accession>
<feature type="compositionally biased region" description="Low complexity" evidence="1">
    <location>
        <begin position="97"/>
        <end position="114"/>
    </location>
</feature>
<evidence type="ECO:0000256" key="1">
    <source>
        <dbReference type="SAM" id="MobiDB-lite"/>
    </source>
</evidence>
<feature type="chain" id="PRO_5010862916" evidence="2">
    <location>
        <begin position="17"/>
        <end position="114"/>
    </location>
</feature>
<feature type="signal peptide" evidence="2">
    <location>
        <begin position="1"/>
        <end position="16"/>
    </location>
</feature>
<sequence length="114" mass="12592">MKVAILITAFAATALATPTFGGWPWKQPSKGDAPSYGSPPPTYGNGDEHCPAAPTVTKYETKYETKYATKYETKTEYKTATVTKPCEPTNPPKYENPPKYNNPPSYNPPKDYSH</sequence>